<sequence>MEGKAISKGLILGLVLFQTAIGREVCISELKNPYPDDYLDYALRRTVERAFLQAGERLRCGEGSEKVTVEVLEYKDIPTGLSPFQRVNSYNLFLSFELKTQGKSYKYSVAVPYFLPSGGQGDLPKRSALEDALGIVYNKLIEDLIRR</sequence>
<dbReference type="EMBL" id="DSAC01000037">
    <property type="protein sequence ID" value="HHO73608.1"/>
    <property type="molecule type" value="Genomic_DNA"/>
</dbReference>
<evidence type="ECO:0000313" key="1">
    <source>
        <dbReference type="EMBL" id="HHO73608.1"/>
    </source>
</evidence>
<protein>
    <submittedName>
        <fullName evidence="1">Uncharacterized protein</fullName>
    </submittedName>
</protein>
<comment type="caution">
    <text evidence="1">The sequence shown here is derived from an EMBL/GenBank/DDBJ whole genome shotgun (WGS) entry which is preliminary data.</text>
</comment>
<name>A0A7C5WXX5_9AQUI</name>
<dbReference type="AlphaFoldDB" id="A0A7C5WXX5"/>
<gene>
    <name evidence="1" type="ORF">ENN04_03120</name>
</gene>
<reference evidence="1" key="1">
    <citation type="journal article" date="2020" name="mSystems">
        <title>Genome- and Community-Level Interaction Insights into Carbon Utilization and Element Cycling Functions of Hydrothermarchaeota in Hydrothermal Sediment.</title>
        <authorList>
            <person name="Zhou Z."/>
            <person name="Liu Y."/>
            <person name="Xu W."/>
            <person name="Pan J."/>
            <person name="Luo Z.H."/>
            <person name="Li M."/>
        </authorList>
    </citation>
    <scope>NUCLEOTIDE SEQUENCE [LARGE SCALE GENOMIC DNA]</scope>
    <source>
        <strain evidence="1">SpSt-114</strain>
    </source>
</reference>
<organism evidence="1">
    <name type="scientific">Thermocrinis ruber</name>
    <dbReference type="NCBI Taxonomy" id="75906"/>
    <lineage>
        <taxon>Bacteria</taxon>
        <taxon>Pseudomonadati</taxon>
        <taxon>Aquificota</taxon>
        <taxon>Aquificia</taxon>
        <taxon>Aquificales</taxon>
        <taxon>Aquificaceae</taxon>
        <taxon>Thermocrinis</taxon>
    </lineage>
</organism>
<accession>A0A7C5WXX5</accession>
<proteinExistence type="predicted"/>